<sequence>MAHISNVAMPRVRAPPNKDQVYWWSPELARLRAACSAARRHYSRYRRRHRGNGDPAEENRIYAVYIEAKNIMRQKIAEAKQRAWEEFLESLELDPWGRPYKLVMNRLRPWAPPLTAAMEPSLLTSIVSALFPPHASGLGSRVGVREVTEDSESVRR</sequence>
<proteinExistence type="predicted"/>
<evidence type="ECO:0008006" key="3">
    <source>
        <dbReference type="Google" id="ProtNLM"/>
    </source>
</evidence>
<dbReference type="Proteomes" id="UP001497472">
    <property type="component" value="Unassembled WGS sequence"/>
</dbReference>
<keyword evidence="2" id="KW-1185">Reference proteome</keyword>
<organism evidence="1 2">
    <name type="scientific">Leptosia nina</name>
    <dbReference type="NCBI Taxonomy" id="320188"/>
    <lineage>
        <taxon>Eukaryota</taxon>
        <taxon>Metazoa</taxon>
        <taxon>Ecdysozoa</taxon>
        <taxon>Arthropoda</taxon>
        <taxon>Hexapoda</taxon>
        <taxon>Insecta</taxon>
        <taxon>Pterygota</taxon>
        <taxon>Neoptera</taxon>
        <taxon>Endopterygota</taxon>
        <taxon>Lepidoptera</taxon>
        <taxon>Glossata</taxon>
        <taxon>Ditrysia</taxon>
        <taxon>Papilionoidea</taxon>
        <taxon>Pieridae</taxon>
        <taxon>Pierinae</taxon>
        <taxon>Leptosia</taxon>
    </lineage>
</organism>
<dbReference type="EMBL" id="CAVLEF010000008">
    <property type="protein sequence ID" value="CAK1546870.1"/>
    <property type="molecule type" value="Genomic_DNA"/>
</dbReference>
<dbReference type="AlphaFoldDB" id="A0AAV1JEE9"/>
<accession>A0AAV1JEE9</accession>
<evidence type="ECO:0000313" key="1">
    <source>
        <dbReference type="EMBL" id="CAK1546870.1"/>
    </source>
</evidence>
<evidence type="ECO:0000313" key="2">
    <source>
        <dbReference type="Proteomes" id="UP001497472"/>
    </source>
</evidence>
<name>A0AAV1JEE9_9NEOP</name>
<protein>
    <recommendedName>
        <fullName evidence="3">Reverse transcriptase</fullName>
    </recommendedName>
</protein>
<comment type="caution">
    <text evidence="1">The sequence shown here is derived from an EMBL/GenBank/DDBJ whole genome shotgun (WGS) entry which is preliminary data.</text>
</comment>
<gene>
    <name evidence="1" type="ORF">LNINA_LOCUS6380</name>
</gene>
<reference evidence="1 2" key="1">
    <citation type="submission" date="2023-11" db="EMBL/GenBank/DDBJ databases">
        <authorList>
            <person name="Okamura Y."/>
        </authorList>
    </citation>
    <scope>NUCLEOTIDE SEQUENCE [LARGE SCALE GENOMIC DNA]</scope>
</reference>